<dbReference type="InterPro" id="IPR002931">
    <property type="entry name" value="Transglutaminase-like"/>
</dbReference>
<accession>A0A3N1NZC5</accession>
<keyword evidence="1" id="KW-0472">Membrane</keyword>
<feature type="transmembrane region" description="Helical" evidence="1">
    <location>
        <begin position="163"/>
        <end position="181"/>
    </location>
</feature>
<dbReference type="InterPro" id="IPR038765">
    <property type="entry name" value="Papain-like_cys_pep_sf"/>
</dbReference>
<dbReference type="Pfam" id="PF13559">
    <property type="entry name" value="DUF4129"/>
    <property type="match status" value="1"/>
</dbReference>
<feature type="transmembrane region" description="Helical" evidence="1">
    <location>
        <begin position="58"/>
        <end position="76"/>
    </location>
</feature>
<evidence type="ECO:0000313" key="4">
    <source>
        <dbReference type="Proteomes" id="UP000273643"/>
    </source>
</evidence>
<feature type="transmembrane region" description="Helical" evidence="1">
    <location>
        <begin position="129"/>
        <end position="151"/>
    </location>
</feature>
<dbReference type="Proteomes" id="UP000273643">
    <property type="component" value="Unassembled WGS sequence"/>
</dbReference>
<reference evidence="3 4" key="1">
    <citation type="submission" date="2018-11" db="EMBL/GenBank/DDBJ databases">
        <title>Genomic Encyclopedia of Type Strains, Phase IV (KMG-IV): sequencing the most valuable type-strain genomes for metagenomic binning, comparative biology and taxonomic classification.</title>
        <authorList>
            <person name="Goeker M."/>
        </authorList>
    </citation>
    <scope>NUCLEOTIDE SEQUENCE [LARGE SCALE GENOMIC DNA]</scope>
    <source>
        <strain evidence="3 4">DSM 16974</strain>
    </source>
</reference>
<evidence type="ECO:0000256" key="1">
    <source>
        <dbReference type="SAM" id="Phobius"/>
    </source>
</evidence>
<dbReference type="InterPro" id="IPR025403">
    <property type="entry name" value="TgpA-like_C"/>
</dbReference>
<evidence type="ECO:0000259" key="2">
    <source>
        <dbReference type="SMART" id="SM00460"/>
    </source>
</evidence>
<dbReference type="SMART" id="SM00460">
    <property type="entry name" value="TGc"/>
    <property type="match status" value="1"/>
</dbReference>
<keyword evidence="1" id="KW-0812">Transmembrane</keyword>
<dbReference type="AlphaFoldDB" id="A0A3N1NZC5"/>
<feature type="transmembrane region" description="Helical" evidence="1">
    <location>
        <begin position="82"/>
        <end position="98"/>
    </location>
</feature>
<organism evidence="3 4">
    <name type="scientific">Marinimicrobium koreense</name>
    <dbReference type="NCBI Taxonomy" id="306545"/>
    <lineage>
        <taxon>Bacteria</taxon>
        <taxon>Pseudomonadati</taxon>
        <taxon>Pseudomonadota</taxon>
        <taxon>Gammaproteobacteria</taxon>
        <taxon>Cellvibrionales</taxon>
        <taxon>Cellvibrionaceae</taxon>
        <taxon>Marinimicrobium</taxon>
    </lineage>
</organism>
<feature type="transmembrane region" description="Helical" evidence="1">
    <location>
        <begin position="555"/>
        <end position="579"/>
    </location>
</feature>
<dbReference type="GO" id="GO:0006508">
    <property type="term" value="P:proteolysis"/>
    <property type="evidence" value="ECO:0007669"/>
    <property type="project" value="UniProtKB-KW"/>
</dbReference>
<dbReference type="SUPFAM" id="SSF54001">
    <property type="entry name" value="Cysteine proteinases"/>
    <property type="match status" value="1"/>
</dbReference>
<gene>
    <name evidence="3" type="ORF">EDC38_0958</name>
</gene>
<feature type="transmembrane region" description="Helical" evidence="1">
    <location>
        <begin position="105"/>
        <end position="123"/>
    </location>
</feature>
<keyword evidence="1" id="KW-1133">Transmembrane helix</keyword>
<dbReference type="Pfam" id="PF11992">
    <property type="entry name" value="TgpA_N"/>
    <property type="match status" value="1"/>
</dbReference>
<dbReference type="Pfam" id="PF01841">
    <property type="entry name" value="Transglut_core"/>
    <property type="match status" value="1"/>
</dbReference>
<name>A0A3N1NZC5_9GAMM</name>
<dbReference type="InterPro" id="IPR052901">
    <property type="entry name" value="Bact_TGase-like"/>
</dbReference>
<keyword evidence="3" id="KW-0378">Hydrolase</keyword>
<protein>
    <submittedName>
        <fullName evidence="3">Transglutaminase-like putative cysteine protease</fullName>
    </submittedName>
</protein>
<feature type="domain" description="Transglutaminase-like" evidence="2">
    <location>
        <begin position="411"/>
        <end position="482"/>
    </location>
</feature>
<dbReference type="OrthoDB" id="9804872at2"/>
<dbReference type="PANTHER" id="PTHR42736:SF1">
    <property type="entry name" value="PROTEIN-GLUTAMINE GAMMA-GLUTAMYLTRANSFERASE"/>
    <property type="match status" value="1"/>
</dbReference>
<evidence type="ECO:0000313" key="3">
    <source>
        <dbReference type="EMBL" id="ROQ20357.1"/>
    </source>
</evidence>
<proteinExistence type="predicted"/>
<dbReference type="EMBL" id="RJUK01000001">
    <property type="protein sequence ID" value="ROQ20357.1"/>
    <property type="molecule type" value="Genomic_DNA"/>
</dbReference>
<dbReference type="GO" id="GO:0008233">
    <property type="term" value="F:peptidase activity"/>
    <property type="evidence" value="ECO:0007669"/>
    <property type="project" value="UniProtKB-KW"/>
</dbReference>
<dbReference type="PANTHER" id="PTHR42736">
    <property type="entry name" value="PROTEIN-GLUTAMINE GAMMA-GLUTAMYLTRANSFERASE"/>
    <property type="match status" value="1"/>
</dbReference>
<dbReference type="InterPro" id="IPR021878">
    <property type="entry name" value="TgpA_N"/>
</dbReference>
<keyword evidence="3" id="KW-0645">Protease</keyword>
<keyword evidence="4" id="KW-1185">Reference proteome</keyword>
<dbReference type="Gene3D" id="3.10.620.30">
    <property type="match status" value="1"/>
</dbReference>
<comment type="caution">
    <text evidence="3">The sequence shown here is derived from an EMBL/GenBank/DDBJ whole genome shotgun (WGS) entry which is preliminary data.</text>
</comment>
<sequence>MAEREQVTRTSLAWLLVAQAIILLPHSVHAPLWLWAGWLCVVVWRWQIFRGAWSFPSLWVRLGLMAGFGGGLVMSYGARFDMTAMVGLLLAGFILKLLELRRRRDLLVTVYLGYFVSATQFLFHSGPLAGVYGVLSLLLLTATLLAAHQSLGNVRFWPSIRQAGWLVLQATPLMLILFLVIPRTGALWSVPQDRRAATTGISDSMSPGDIGELAQSNALAFRVTFDGEAPSPRDRYWRGLVFSYFDGRQWQPTERQRATHFMSWREDDVRQWMNQVDPLGEPVAYEVMLEPTRQPWLYALAAPVSWSDDIGVGQEMRLQRDDPVMQRTAYRVQSHTRYGFQRSGLSEWERRQELQLPRDSNPETRATARQWARDARSPSELIERLMGLYRERFRYTLRPQTLGQHSVDEFLWQAQEGFCEHFASSFVFFLRAAGIPARVVVGYLGATHNPLEDYWTVRQRDAHAWAEVWLEGEGWVRFDPTGAVAPERIEQGLDVSLSATDGDMLQRPFGADLPFVMQLQLRWDALNYEWHRWVLGYDQGRQDAFLEDWLGGADLWRIALAVVLTGASLVSVLLLWMFWRQRPHYRYPADRQLARLERKLRRMGCPRRRGEPLTALARRLGRQQAELEPALIRIADLYERVSYGDNRAALTDLARAVTAFRGARTTPETPPA</sequence>
<dbReference type="RefSeq" id="WP_123637525.1">
    <property type="nucleotide sequence ID" value="NZ_RJUK01000001.1"/>
</dbReference>